<dbReference type="EMBL" id="MUMY01000001">
    <property type="protein sequence ID" value="ONM50639.1"/>
    <property type="molecule type" value="Genomic_DNA"/>
</dbReference>
<protein>
    <submittedName>
        <fullName evidence="3">LLM class F420-dependent oxidoreductase</fullName>
    </submittedName>
</protein>
<evidence type="ECO:0000313" key="4">
    <source>
        <dbReference type="Proteomes" id="UP000188836"/>
    </source>
</evidence>
<proteinExistence type="predicted"/>
<comment type="caution">
    <text evidence="3">The sequence shown here is derived from an EMBL/GenBank/DDBJ whole genome shotgun (WGS) entry which is preliminary data.</text>
</comment>
<reference evidence="3 4" key="1">
    <citation type="journal article" date="2016" name="Antonie Van Leeuwenhoek">
        <title>Nocardia donostiensis sp. nov., isolated from human respiratory specimens.</title>
        <authorList>
            <person name="Ercibengoa M."/>
            <person name="Bell M."/>
            <person name="Marimon J.M."/>
            <person name="Humrighouse B."/>
            <person name="Klenk H.P."/>
            <person name="Potter G."/>
            <person name="Perez-Trallero E."/>
        </authorList>
    </citation>
    <scope>NUCLEOTIDE SEQUENCE [LARGE SCALE GENOMIC DNA]</scope>
    <source>
        <strain evidence="3 4">X1655</strain>
    </source>
</reference>
<keyword evidence="1" id="KW-0560">Oxidoreductase</keyword>
<dbReference type="Pfam" id="PF00296">
    <property type="entry name" value="Bac_luciferase"/>
    <property type="match status" value="1"/>
</dbReference>
<dbReference type="AlphaFoldDB" id="A0A1V2TMC3"/>
<dbReference type="OrthoDB" id="5723200at2"/>
<dbReference type="InterPro" id="IPR036661">
    <property type="entry name" value="Luciferase-like_sf"/>
</dbReference>
<evidence type="ECO:0000313" key="3">
    <source>
        <dbReference type="EMBL" id="ONM50639.1"/>
    </source>
</evidence>
<organism evidence="3 4">
    <name type="scientific">Nocardia donostiensis</name>
    <dbReference type="NCBI Taxonomy" id="1538463"/>
    <lineage>
        <taxon>Bacteria</taxon>
        <taxon>Bacillati</taxon>
        <taxon>Actinomycetota</taxon>
        <taxon>Actinomycetes</taxon>
        <taxon>Mycobacteriales</taxon>
        <taxon>Nocardiaceae</taxon>
        <taxon>Nocardia</taxon>
    </lineage>
</organism>
<evidence type="ECO:0000259" key="2">
    <source>
        <dbReference type="Pfam" id="PF00296"/>
    </source>
</evidence>
<dbReference type="RefSeq" id="WP_077114620.1">
    <property type="nucleotide sequence ID" value="NZ_LOKT01000001.1"/>
</dbReference>
<dbReference type="InterPro" id="IPR011251">
    <property type="entry name" value="Luciferase-like_dom"/>
</dbReference>
<dbReference type="GO" id="GO:0016705">
    <property type="term" value="F:oxidoreductase activity, acting on paired donors, with incorporation or reduction of molecular oxygen"/>
    <property type="evidence" value="ECO:0007669"/>
    <property type="project" value="InterPro"/>
</dbReference>
<evidence type="ECO:0000256" key="1">
    <source>
        <dbReference type="ARBA" id="ARBA00023002"/>
    </source>
</evidence>
<keyword evidence="4" id="KW-1185">Reference proteome</keyword>
<dbReference type="NCBIfam" id="TIGR03557">
    <property type="entry name" value="F420_G6P_family"/>
    <property type="match status" value="1"/>
</dbReference>
<dbReference type="Proteomes" id="UP000188836">
    <property type="component" value="Unassembled WGS sequence"/>
</dbReference>
<dbReference type="InterPro" id="IPR050564">
    <property type="entry name" value="F420-G6PD/mer"/>
</dbReference>
<accession>A0A1V2TMC3</accession>
<dbReference type="SUPFAM" id="SSF51679">
    <property type="entry name" value="Bacterial luciferase-like"/>
    <property type="match status" value="1"/>
</dbReference>
<dbReference type="NCBIfam" id="TIGR03885">
    <property type="entry name" value="flavin_revert"/>
    <property type="match status" value="1"/>
</dbReference>
<dbReference type="PANTHER" id="PTHR43244">
    <property type="match status" value="1"/>
</dbReference>
<gene>
    <name evidence="3" type="ORF">B0T46_01720</name>
</gene>
<feature type="domain" description="Luciferase-like" evidence="2">
    <location>
        <begin position="9"/>
        <end position="294"/>
    </location>
</feature>
<dbReference type="InterPro" id="IPR023907">
    <property type="entry name" value="Non-F420_Flavin_OxRdtase"/>
</dbReference>
<dbReference type="CDD" id="cd01097">
    <property type="entry name" value="Tetrahydromethanopterin_reductase"/>
    <property type="match status" value="1"/>
</dbReference>
<dbReference type="InterPro" id="IPR019945">
    <property type="entry name" value="F420_G6P_DH-rel"/>
</dbReference>
<name>A0A1V2TMC3_9NOCA</name>
<dbReference type="Gene3D" id="3.20.20.30">
    <property type="entry name" value="Luciferase-like domain"/>
    <property type="match status" value="1"/>
</dbReference>
<dbReference type="PANTHER" id="PTHR43244:SF1">
    <property type="entry name" value="5,10-METHYLENETETRAHYDROMETHANOPTERIN REDUCTASE"/>
    <property type="match status" value="1"/>
</dbReference>
<dbReference type="STRING" id="1538463.B0T36_00465"/>
<sequence length="328" mass="35650">MATIGYHASHEQIAPAQLLADVVHAESAGFEAAMCSDHIEPWSHTQGHSGFAWSWLGAALASTQLRLGVVTCPGYRYHPTVVAHAIATLGAMFPGRFWAALGSGEYINEHVTGRPWPTKETRQQVLEECFGVIRDLLRGETVSRDGAVQVDRARLWDRPPQPSPLVVPALSPGTVARFAATADGFITVNQPRDTLREMISAYRDNGGTGTAVLQVHLSWAPTQDEAVALARNQWATNVFASEMMADLATPEEFEAQANDLGDELGSAVAGAVFISHDPAVHAQRIQQYLALGFDEIYLHHVGQDQERFIDTFGADVLQQLDRSVSTSV</sequence>